<evidence type="ECO:0000313" key="2">
    <source>
        <dbReference type="Proteomes" id="UP001187192"/>
    </source>
</evidence>
<sequence length="124" mass="13041">MSKISGTTSDVIARTKLDSHSYSAAVHLKMEASQSDGDTSGVSAMGTPMFKSVTVLMSKQRSRVLPQSEQAAEVDDGIGAIAGYAMSGGGLSIVIGHRRQHARGTTCEGRPVRVNNIVPGYFLT</sequence>
<dbReference type="Proteomes" id="UP001187192">
    <property type="component" value="Unassembled WGS sequence"/>
</dbReference>
<gene>
    <name evidence="1" type="ORF">TIFTF001_011047</name>
</gene>
<dbReference type="EMBL" id="BTGU01000013">
    <property type="protein sequence ID" value="GMN41821.1"/>
    <property type="molecule type" value="Genomic_DNA"/>
</dbReference>
<evidence type="ECO:0000313" key="1">
    <source>
        <dbReference type="EMBL" id="GMN41821.1"/>
    </source>
</evidence>
<name>A0AA88ADB5_FICCA</name>
<comment type="caution">
    <text evidence="1">The sequence shown here is derived from an EMBL/GenBank/DDBJ whole genome shotgun (WGS) entry which is preliminary data.</text>
</comment>
<keyword evidence="2" id="KW-1185">Reference proteome</keyword>
<organism evidence="1 2">
    <name type="scientific">Ficus carica</name>
    <name type="common">Common fig</name>
    <dbReference type="NCBI Taxonomy" id="3494"/>
    <lineage>
        <taxon>Eukaryota</taxon>
        <taxon>Viridiplantae</taxon>
        <taxon>Streptophyta</taxon>
        <taxon>Embryophyta</taxon>
        <taxon>Tracheophyta</taxon>
        <taxon>Spermatophyta</taxon>
        <taxon>Magnoliopsida</taxon>
        <taxon>eudicotyledons</taxon>
        <taxon>Gunneridae</taxon>
        <taxon>Pentapetalae</taxon>
        <taxon>rosids</taxon>
        <taxon>fabids</taxon>
        <taxon>Rosales</taxon>
        <taxon>Moraceae</taxon>
        <taxon>Ficeae</taxon>
        <taxon>Ficus</taxon>
    </lineage>
</organism>
<proteinExistence type="predicted"/>
<reference evidence="1" key="1">
    <citation type="submission" date="2023-07" db="EMBL/GenBank/DDBJ databases">
        <title>draft genome sequence of fig (Ficus carica).</title>
        <authorList>
            <person name="Takahashi T."/>
            <person name="Nishimura K."/>
        </authorList>
    </citation>
    <scope>NUCLEOTIDE SEQUENCE</scope>
</reference>
<protein>
    <submittedName>
        <fullName evidence="1">Uncharacterized protein</fullName>
    </submittedName>
</protein>
<accession>A0AA88ADB5</accession>
<dbReference type="AlphaFoldDB" id="A0AA88ADB5"/>